<dbReference type="SUPFAM" id="SSF159275">
    <property type="entry name" value="PA1994-like"/>
    <property type="match status" value="1"/>
</dbReference>
<protein>
    <recommendedName>
        <fullName evidence="3">Glycolipid-binding domain-containing protein</fullName>
    </recommendedName>
</protein>
<dbReference type="STRING" id="499555.BJL86_0465"/>
<name>A0A173LKN2_9ACTN</name>
<dbReference type="Pfam" id="PF06475">
    <property type="entry name" value="Glycolipid_bind"/>
    <property type="match status" value="1"/>
</dbReference>
<evidence type="ECO:0000313" key="1">
    <source>
        <dbReference type="EMBL" id="ANI91272.1"/>
    </source>
</evidence>
<organism evidence="1 2">
    <name type="scientific">Dietzia timorensis</name>
    <dbReference type="NCBI Taxonomy" id="499555"/>
    <lineage>
        <taxon>Bacteria</taxon>
        <taxon>Bacillati</taxon>
        <taxon>Actinomycetota</taxon>
        <taxon>Actinomycetes</taxon>
        <taxon>Mycobacteriales</taxon>
        <taxon>Dietziaceae</taxon>
        <taxon>Dietzia</taxon>
    </lineage>
</organism>
<dbReference type="EMBL" id="CP015961">
    <property type="protein sequence ID" value="ANI91272.1"/>
    <property type="molecule type" value="Genomic_DNA"/>
</dbReference>
<dbReference type="AlphaFoldDB" id="A0A173LKN2"/>
<gene>
    <name evidence="1" type="ORF">BJL86_0465</name>
</gene>
<dbReference type="Proteomes" id="UP000186104">
    <property type="component" value="Chromosome"/>
</dbReference>
<accession>A0A173LKN2</accession>
<evidence type="ECO:0000313" key="2">
    <source>
        <dbReference type="Proteomes" id="UP000186104"/>
    </source>
</evidence>
<keyword evidence="2" id="KW-1185">Reference proteome</keyword>
<reference evidence="1 2" key="1">
    <citation type="submission" date="2016-06" db="EMBL/GenBank/DDBJ databases">
        <title>Complete genome sequence of a saline-alkali tolerant type strain Dietzia timorensis ID05-A0528T.</title>
        <authorList>
            <person name="Wu X."/>
        </authorList>
    </citation>
    <scope>NUCLEOTIDE SEQUENCE [LARGE SCALE GENOMIC DNA]</scope>
    <source>
        <strain evidence="1 2">ID05-A0528</strain>
    </source>
</reference>
<evidence type="ECO:0008006" key="3">
    <source>
        <dbReference type="Google" id="ProtNLM"/>
    </source>
</evidence>
<sequence length="206" mass="21711">MGIVTSPADTTGDVDDAASAGPQVFTWFSSDGARVEQARIAPTGSELRVRGRLVEAGTPERPAFTLTYDVVVDDEGQAREIALESERAEDSRSLTLRYDGGDAWLATTGAGESERIGTSGVTEVLIAGSMAFFSLAVRANGLHRAPDEVSRTALSVEAYDLAVSDTPMSFRSDDSMVHGITGEAATSAHVDAEGFVLDVPGSIERR</sequence>
<dbReference type="KEGG" id="dtm:BJL86_0465"/>
<dbReference type="InterPro" id="IPR009467">
    <property type="entry name" value="Glycolipid-bd_prot_put"/>
</dbReference>
<proteinExistence type="predicted"/>